<feature type="compositionally biased region" description="Low complexity" evidence="1">
    <location>
        <begin position="94"/>
        <end position="148"/>
    </location>
</feature>
<evidence type="ECO:0000259" key="2">
    <source>
        <dbReference type="PROSITE" id="PS50802"/>
    </source>
</evidence>
<feature type="domain" description="OTU" evidence="2">
    <location>
        <begin position="165"/>
        <end position="337"/>
    </location>
</feature>
<dbReference type="InterPro" id="IPR003323">
    <property type="entry name" value="OTU_dom"/>
</dbReference>
<protein>
    <recommendedName>
        <fullName evidence="2">OTU domain-containing protein</fullName>
    </recommendedName>
</protein>
<reference evidence="3" key="1">
    <citation type="journal article" date="2020" name="Nature">
        <title>Giant virus diversity and host interactions through global metagenomics.</title>
        <authorList>
            <person name="Schulz F."/>
            <person name="Roux S."/>
            <person name="Paez-Espino D."/>
            <person name="Jungbluth S."/>
            <person name="Walsh D.A."/>
            <person name="Denef V.J."/>
            <person name="McMahon K.D."/>
            <person name="Konstantinidis K.T."/>
            <person name="Eloe-Fadrosh E.A."/>
            <person name="Kyrpides N.C."/>
            <person name="Woyke T."/>
        </authorList>
    </citation>
    <scope>NUCLEOTIDE SEQUENCE</scope>
    <source>
        <strain evidence="3">GVMAG-M-3300023184-51</strain>
    </source>
</reference>
<dbReference type="CDD" id="cd22744">
    <property type="entry name" value="OTU"/>
    <property type="match status" value="1"/>
</dbReference>
<dbReference type="PROSITE" id="PS50802">
    <property type="entry name" value="OTU"/>
    <property type="match status" value="1"/>
</dbReference>
<dbReference type="Gene3D" id="3.90.70.80">
    <property type="match status" value="1"/>
</dbReference>
<evidence type="ECO:0000313" key="3">
    <source>
        <dbReference type="EMBL" id="QHT88899.1"/>
    </source>
</evidence>
<proteinExistence type="predicted"/>
<accession>A0A6C0I7Y3</accession>
<evidence type="ECO:0000256" key="1">
    <source>
        <dbReference type="SAM" id="MobiDB-lite"/>
    </source>
</evidence>
<organism evidence="3">
    <name type="scientific">viral metagenome</name>
    <dbReference type="NCBI Taxonomy" id="1070528"/>
    <lineage>
        <taxon>unclassified sequences</taxon>
        <taxon>metagenomes</taxon>
        <taxon>organismal metagenomes</taxon>
    </lineage>
</organism>
<feature type="region of interest" description="Disordered" evidence="1">
    <location>
        <begin position="93"/>
        <end position="148"/>
    </location>
</feature>
<sequence length="407" mass="45028">MNKNMYKKGKNANRTIKHRKKRNHNYKNTQRNMEKGRGGIMMYKEMKGGAICDDLSTINQSNLLDIFKYNIQVPKLVIPHIFEAIMDDLATGGPSSTASIKSPISTTPISSSSSPSSSSSSSSSSSISSSGSTPPASGSSPPASSSSSTETLFKDAIKLPFEEQLMYYPIAKDGDCFFTTIATQLNDINRQKIYPDFKMAKDITQQDVRNAIANYYRLPDNYKDLQDQAAANALFFGNMSDKSVNADTYINGIEGKQWGAEKEMNSIEHGALNDLTSNRQISVYVYGIRKGQLYNNGFGSSLNQATKKNSIPVIFFYNDKGVKGSGGGNHYDRLYFDAGNSAETLKLYQEFVENAKPNDVKIVEPSEANIKIILDLKLPGITRDEIINLLRDNDDDVNRVSNILLSR</sequence>
<name>A0A6C0I7Y3_9ZZZZ</name>
<dbReference type="AlphaFoldDB" id="A0A6C0I7Y3"/>
<dbReference type="EMBL" id="MN740126">
    <property type="protein sequence ID" value="QHT88899.1"/>
    <property type="molecule type" value="Genomic_DNA"/>
</dbReference>